<gene>
    <name evidence="1" type="ORF">IWW38_005927</name>
</gene>
<keyword evidence="2" id="KW-1185">Reference proteome</keyword>
<comment type="caution">
    <text evidence="1">The sequence shown here is derived from an EMBL/GenBank/DDBJ whole genome shotgun (WGS) entry which is preliminary data.</text>
</comment>
<name>A0ACC1LV53_9FUNG</name>
<dbReference type="Proteomes" id="UP001139981">
    <property type="component" value="Unassembled WGS sequence"/>
</dbReference>
<sequence length="388" mass="42425">LPEGFEISADPQYAYNESNGLWLDTLTGAVSYYDSLTLTYIPVQVEEQKEPDRFEGVVRLVVIESDCFTSGQVVDLSVAEGLGMGRDKVERGTACHLRIPDIGVSRFHAKIYAGGEEETADSIFHTDDCAGDGSEDGQIDEPDDRRPLDTETRAEDELSVGECLETVAEAKADDGHAAYQAALPKLYIVDQGSTHGTFVNGSRLSDSKTASRPLRLHHLDQITIGQTTFQFHIHEQWVCAKCKNSGNNEISTFESSSIAIARSAPMVDSHGDIQQTRIDNLKAIKSKYMDQPAREPKQDSYIDRAKMRRRMLSSYEQQPVLQSSPAMQHSACTQPRDLQAAAEPIAESNAGYSMLKKMGWVPGAGLGAGKEGVVEPIEVVGNADRVGL</sequence>
<organism evidence="1 2">
    <name type="scientific">Coemansia aciculifera</name>
    <dbReference type="NCBI Taxonomy" id="417176"/>
    <lineage>
        <taxon>Eukaryota</taxon>
        <taxon>Fungi</taxon>
        <taxon>Fungi incertae sedis</taxon>
        <taxon>Zoopagomycota</taxon>
        <taxon>Kickxellomycotina</taxon>
        <taxon>Kickxellomycetes</taxon>
        <taxon>Kickxellales</taxon>
        <taxon>Kickxellaceae</taxon>
        <taxon>Coemansia</taxon>
    </lineage>
</organism>
<evidence type="ECO:0000313" key="1">
    <source>
        <dbReference type="EMBL" id="KAJ2880573.1"/>
    </source>
</evidence>
<evidence type="ECO:0000313" key="2">
    <source>
        <dbReference type="Proteomes" id="UP001139981"/>
    </source>
</evidence>
<accession>A0ACC1LV53</accession>
<reference evidence="1" key="1">
    <citation type="submission" date="2022-07" db="EMBL/GenBank/DDBJ databases">
        <title>Phylogenomic reconstructions and comparative analyses of Kickxellomycotina fungi.</title>
        <authorList>
            <person name="Reynolds N.K."/>
            <person name="Stajich J.E."/>
            <person name="Barry K."/>
            <person name="Grigoriev I.V."/>
            <person name="Crous P."/>
            <person name="Smith M.E."/>
        </authorList>
    </citation>
    <scope>NUCLEOTIDE SEQUENCE</scope>
    <source>
        <strain evidence="1">CBS 190363</strain>
    </source>
</reference>
<feature type="non-terminal residue" evidence="1">
    <location>
        <position position="1"/>
    </location>
</feature>
<feature type="non-terminal residue" evidence="1">
    <location>
        <position position="388"/>
    </location>
</feature>
<dbReference type="EMBL" id="JANBVB010003085">
    <property type="protein sequence ID" value="KAJ2880573.1"/>
    <property type="molecule type" value="Genomic_DNA"/>
</dbReference>
<protein>
    <submittedName>
        <fullName evidence="1">Uncharacterized protein</fullName>
    </submittedName>
</protein>
<proteinExistence type="predicted"/>